<dbReference type="Gene3D" id="3.30.420.40">
    <property type="match status" value="2"/>
</dbReference>
<gene>
    <name evidence="1" type="ORF">SCD92_00090</name>
</gene>
<dbReference type="RefSeq" id="WP_302724339.1">
    <property type="nucleotide sequence ID" value="NZ_JAULRU010000797.1"/>
</dbReference>
<sequence length="306" mass="33369">MKLFRAKSRQYEMIGVEFTDEGVALAHIERVAGQPPRLVHAEFIPCEAGVAVARLREKLSSLNLKARQVTVLMPREGYQLLLGEAPKVPAEQRNEALRWKVKDLVSFPVADAVIDSFLLNESCSRGGVPMAYVTVAPRKDVAQVVADVKDAGLEMVAIDIPELALARLVDNSMDTTRPVALVHLVAGGGTLVMVKSGELYLARNFKLDYNGGLLDDIPTEPLMLELQRSLDYFERQLRQAPASQILLCGENVSADKISEDLQAGMGGRIGLLDLIAVVSKSPDIEEHVQSLCMRALGAALREEAVS</sequence>
<protein>
    <submittedName>
        <fullName evidence="1">MSHA biogenesis protein MshI</fullName>
    </submittedName>
</protein>
<keyword evidence="2" id="KW-1185">Reference proteome</keyword>
<comment type="caution">
    <text evidence="1">The sequence shown here is derived from an EMBL/GenBank/DDBJ whole genome shotgun (WGS) entry which is preliminary data.</text>
</comment>
<dbReference type="InterPro" id="IPR043129">
    <property type="entry name" value="ATPase_NBD"/>
</dbReference>
<evidence type="ECO:0000313" key="1">
    <source>
        <dbReference type="EMBL" id="MDX6847734.1"/>
    </source>
</evidence>
<name>A0ABU4RXP9_9GAMM</name>
<organism evidence="1 2">
    <name type="scientific">Gilvimarinus gilvus</name>
    <dbReference type="NCBI Taxonomy" id="3058038"/>
    <lineage>
        <taxon>Bacteria</taxon>
        <taxon>Pseudomonadati</taxon>
        <taxon>Pseudomonadota</taxon>
        <taxon>Gammaproteobacteria</taxon>
        <taxon>Cellvibrionales</taxon>
        <taxon>Cellvibrionaceae</taxon>
        <taxon>Gilvimarinus</taxon>
    </lineage>
</organism>
<dbReference type="Gene3D" id="3.30.1490.300">
    <property type="match status" value="1"/>
</dbReference>
<dbReference type="SUPFAM" id="SSF53067">
    <property type="entry name" value="Actin-like ATPase domain"/>
    <property type="match status" value="1"/>
</dbReference>
<dbReference type="EMBL" id="JAXAFO010000001">
    <property type="protein sequence ID" value="MDX6847734.1"/>
    <property type="molecule type" value="Genomic_DNA"/>
</dbReference>
<dbReference type="Proteomes" id="UP001273505">
    <property type="component" value="Unassembled WGS sequence"/>
</dbReference>
<reference evidence="1 2" key="1">
    <citation type="submission" date="2023-11" db="EMBL/GenBank/DDBJ databases">
        <title>Gilvimarinus fulvus sp. nov., isolated from the surface of Kelp.</title>
        <authorList>
            <person name="Sun Y.Y."/>
            <person name="Gong Y."/>
            <person name="Du Z.J."/>
        </authorList>
    </citation>
    <scope>NUCLEOTIDE SEQUENCE [LARGE SCALE GENOMIC DNA]</scope>
    <source>
        <strain evidence="1 2">SDUM040013</strain>
    </source>
</reference>
<accession>A0ABU4RXP9</accession>
<evidence type="ECO:0000313" key="2">
    <source>
        <dbReference type="Proteomes" id="UP001273505"/>
    </source>
</evidence>
<proteinExistence type="predicted"/>